<accession>A0ABY5XSF0</accession>
<keyword evidence="3" id="KW-1185">Reference proteome</keyword>
<keyword evidence="2" id="KW-0614">Plasmid</keyword>
<dbReference type="EMBL" id="CP104144">
    <property type="protein sequence ID" value="UWU17425.1"/>
    <property type="molecule type" value="Genomic_DNA"/>
</dbReference>
<evidence type="ECO:0000313" key="3">
    <source>
        <dbReference type="Proteomes" id="UP001060123"/>
    </source>
</evidence>
<reference evidence="2" key="1">
    <citation type="submission" date="2022-09" db="EMBL/GenBank/DDBJ databases">
        <title>Australian commercial rhizobial inoculants.</title>
        <authorList>
            <person name="Kohlmeier M.G."/>
            <person name="O'Hara G.W."/>
            <person name="Colombi E."/>
            <person name="Ramsay J.P."/>
            <person name="Terpolilli J."/>
        </authorList>
    </citation>
    <scope>NUCLEOTIDE SEQUENCE</scope>
    <source>
        <strain evidence="2">WSM1592</strain>
        <plasmid evidence="2">pWSM1592_1</plasmid>
    </source>
</reference>
<dbReference type="InterPro" id="IPR006775">
    <property type="entry name" value="GH116_catalytic"/>
</dbReference>
<dbReference type="Proteomes" id="UP001060123">
    <property type="component" value="Plasmid pWSM1592_1"/>
</dbReference>
<sequence length="582" mass="64601">MQTMPMANARPDGLVESTLPLQYAFMAPRLQGDLFPDGRLEVSLWGCGRMANVFLEPWTGPFVYAPNRITTKGQSLHVAQSAPVLVITGAAIKAIRPARRCAWWGTLTQPQKVTRKGARRVATTPWGVTIVEDRGAGVVVIAAGASVAEAERGMALPAEAIIAEANAYIERCDLLPAAPALMRSMAIQSAHACLSSIRRGQDGSFLGLAAGQAYSAPTRTYYRDGYWTLQALLFLDPEAVRDQIDLLATGIQPDGEAPSGVILTGPEQGLEWEKFRTTTPEYKMEHLRPTDWWSDHFDSPLFFILTIGDYIRTTGDDAALVKHWKTVEAIFRRYLGFDKARNGLPQKPRHDRDWADNVYRHGYVAYDLGLWVGALDVIAKYGVAVDGKLADEARQTAVKARASLDNVLLTPAGWYADYGTKQDFLEDHLTLDSLTLLRFDAVSEDRAKTVLAHVSALLETRNNPKQPYGDWGVMCTWPPFKRSADTRAKSAFAYRYHNGSDWPYLSGLYAEQRLKYGLDGWDYPMLRWWRTSLENGWIGSVEYFAPPFGRGSLLQGWTGMSAAAILEYKPQIEAAIAAGKLE</sequence>
<dbReference type="RefSeq" id="WP_260308509.1">
    <property type="nucleotide sequence ID" value="NZ_CP104144.1"/>
</dbReference>
<dbReference type="Pfam" id="PF04685">
    <property type="entry name" value="DUF608"/>
    <property type="match status" value="1"/>
</dbReference>
<protein>
    <submittedName>
        <fullName evidence="2">GH116 family glycosyl hydrolase</fullName>
    </submittedName>
</protein>
<dbReference type="InterPro" id="IPR012341">
    <property type="entry name" value="6hp_glycosidase-like_sf"/>
</dbReference>
<dbReference type="GO" id="GO:0016787">
    <property type="term" value="F:hydrolase activity"/>
    <property type="evidence" value="ECO:0007669"/>
    <property type="project" value="UniProtKB-KW"/>
</dbReference>
<proteinExistence type="predicted"/>
<dbReference type="InterPro" id="IPR008928">
    <property type="entry name" value="6-hairpin_glycosidase_sf"/>
</dbReference>
<geneLocation type="plasmid" evidence="2 3">
    <name>pWSM1592_1</name>
</geneLocation>
<dbReference type="Gene3D" id="1.50.10.10">
    <property type="match status" value="1"/>
</dbReference>
<dbReference type="SUPFAM" id="SSF48208">
    <property type="entry name" value="Six-hairpin glycosidases"/>
    <property type="match status" value="1"/>
</dbReference>
<evidence type="ECO:0000259" key="1">
    <source>
        <dbReference type="Pfam" id="PF04685"/>
    </source>
</evidence>
<keyword evidence="2" id="KW-0378">Hydrolase</keyword>
<name>A0ABY5XSF0_RHISU</name>
<feature type="domain" description="Glycosyl-hydrolase family 116 catalytic region" evidence="1">
    <location>
        <begin position="287"/>
        <end position="410"/>
    </location>
</feature>
<gene>
    <name evidence="2" type="ORF">N2599_32295</name>
</gene>
<organism evidence="2 3">
    <name type="scientific">Rhizobium sullae</name>
    <name type="common">Rhizobium hedysari</name>
    <dbReference type="NCBI Taxonomy" id="50338"/>
    <lineage>
        <taxon>Bacteria</taxon>
        <taxon>Pseudomonadati</taxon>
        <taxon>Pseudomonadota</taxon>
        <taxon>Alphaproteobacteria</taxon>
        <taxon>Hyphomicrobiales</taxon>
        <taxon>Rhizobiaceae</taxon>
        <taxon>Rhizobium/Agrobacterium group</taxon>
        <taxon>Rhizobium</taxon>
    </lineage>
</organism>
<evidence type="ECO:0000313" key="2">
    <source>
        <dbReference type="EMBL" id="UWU17425.1"/>
    </source>
</evidence>